<dbReference type="SUPFAM" id="SSF55331">
    <property type="entry name" value="Tautomerase/MIF"/>
    <property type="match status" value="1"/>
</dbReference>
<evidence type="ECO:0000313" key="2">
    <source>
        <dbReference type="EMBL" id="SUI47170.1"/>
    </source>
</evidence>
<dbReference type="Pfam" id="PF14552">
    <property type="entry name" value="Tautomerase_2"/>
    <property type="match status" value="1"/>
</dbReference>
<dbReference type="EMBL" id="JBFQXQ010000001">
    <property type="protein sequence ID" value="MEX3171128.1"/>
    <property type="molecule type" value="Genomic_DNA"/>
</dbReference>
<dbReference type="Proteomes" id="UP000255529">
    <property type="component" value="Unassembled WGS sequence"/>
</dbReference>
<reference evidence="1 4" key="2">
    <citation type="submission" date="2024-07" db="EMBL/GenBank/DDBJ databases">
        <title>Genomes of novel Serratia strains from suburban soil.</title>
        <authorList>
            <person name="Markert E.X."/>
            <person name="Severe K."/>
            <person name="Severe L."/>
            <person name="Twing K.I."/>
            <person name="Ward L.M."/>
        </authorList>
    </citation>
    <scope>NUCLEOTIDE SEQUENCE [LARGE SCALE GENOMIC DNA]</scope>
    <source>
        <strain evidence="1 4">3C-UT</strain>
    </source>
</reference>
<evidence type="ECO:0000313" key="1">
    <source>
        <dbReference type="EMBL" id="MEX3171128.1"/>
    </source>
</evidence>
<organism evidence="2 3">
    <name type="scientific">Serratia quinivorans</name>
    <dbReference type="NCBI Taxonomy" id="137545"/>
    <lineage>
        <taxon>Bacteria</taxon>
        <taxon>Pseudomonadati</taxon>
        <taxon>Pseudomonadota</taxon>
        <taxon>Gammaproteobacteria</taxon>
        <taxon>Enterobacterales</taxon>
        <taxon>Yersiniaceae</taxon>
        <taxon>Serratia</taxon>
    </lineage>
</organism>
<sequence length="144" mass="16202">MPFSRIALHQGKSAQYLKTLSDSLHQALVETFNVPAADKFQAIDQYRPGELIYDRDYLGGPRSADYVLFYITIGRPRDTATKQRFYQRLAALLAENLQLRPQDVMVVITTTQLDEWSFSAGRASMIEGQADVADGLWDNSAIIS</sequence>
<gene>
    <name evidence="1" type="ORF">AB4M04_03435</name>
    <name evidence="2" type="ORF">NCTC11544_00741</name>
</gene>
<evidence type="ECO:0000313" key="4">
    <source>
        <dbReference type="Proteomes" id="UP001558101"/>
    </source>
</evidence>
<protein>
    <submittedName>
        <fullName evidence="2">Tautomerase enzyme</fullName>
    </submittedName>
    <submittedName>
        <fullName evidence="1">Tautomerase family protein</fullName>
    </submittedName>
</protein>
<dbReference type="Proteomes" id="UP001558101">
    <property type="component" value="Unassembled WGS sequence"/>
</dbReference>
<dbReference type="AlphaFoldDB" id="A0A2X2H6U4"/>
<accession>A0A2X2H6U4</accession>
<dbReference type="Gene3D" id="3.30.429.10">
    <property type="entry name" value="Macrophage Migration Inhibitory Factor"/>
    <property type="match status" value="1"/>
</dbReference>
<dbReference type="InterPro" id="IPR014347">
    <property type="entry name" value="Tautomerase/MIF_sf"/>
</dbReference>
<dbReference type="RefSeq" id="WP_012005893.1">
    <property type="nucleotide sequence ID" value="NZ_CAMIRW010000003.1"/>
</dbReference>
<dbReference type="InterPro" id="IPR037479">
    <property type="entry name" value="Tauto_MSAD"/>
</dbReference>
<reference evidence="2 3" key="1">
    <citation type="submission" date="2018-06" db="EMBL/GenBank/DDBJ databases">
        <authorList>
            <consortium name="Pathogen Informatics"/>
            <person name="Doyle S."/>
        </authorList>
    </citation>
    <scope>NUCLEOTIDE SEQUENCE [LARGE SCALE GENOMIC DNA]</scope>
    <source>
        <strain evidence="2 3">NCTC11544</strain>
    </source>
</reference>
<dbReference type="EMBL" id="UGYN01000002">
    <property type="protein sequence ID" value="SUI47170.1"/>
    <property type="molecule type" value="Genomic_DNA"/>
</dbReference>
<dbReference type="PANTHER" id="PTHR38460">
    <property type="entry name" value="TAUTOMERASE YOLI-RELATED"/>
    <property type="match status" value="1"/>
</dbReference>
<proteinExistence type="predicted"/>
<name>A0A2X2H6U4_9GAMM</name>
<dbReference type="PANTHER" id="PTHR38460:SF1">
    <property type="entry name" value="TAUTOMERASE YOLI-RELATED"/>
    <property type="match status" value="1"/>
</dbReference>
<evidence type="ECO:0000313" key="3">
    <source>
        <dbReference type="Proteomes" id="UP000255529"/>
    </source>
</evidence>
<keyword evidence="4" id="KW-1185">Reference proteome</keyword>
<dbReference type="GeneID" id="74949715"/>